<dbReference type="EMBL" id="CP102294">
    <property type="protein sequence ID" value="UWN57587.1"/>
    <property type="molecule type" value="Genomic_DNA"/>
</dbReference>
<dbReference type="EC" id="3.2.1.23" evidence="5"/>
<evidence type="ECO:0000259" key="4">
    <source>
        <dbReference type="Pfam" id="PF02449"/>
    </source>
</evidence>
<evidence type="ECO:0000313" key="5">
    <source>
        <dbReference type="EMBL" id="UWN57587.1"/>
    </source>
</evidence>
<feature type="signal peptide" evidence="3">
    <location>
        <begin position="1"/>
        <end position="23"/>
    </location>
</feature>
<dbReference type="InterPro" id="IPR017853">
    <property type="entry name" value="GH"/>
</dbReference>
<feature type="domain" description="Glycoside hydrolase family 42 N-terminal" evidence="4">
    <location>
        <begin position="176"/>
        <end position="257"/>
    </location>
</feature>
<dbReference type="GO" id="GO:0004565">
    <property type="term" value="F:beta-galactosidase activity"/>
    <property type="evidence" value="ECO:0007669"/>
    <property type="project" value="UniProtKB-EC"/>
</dbReference>
<keyword evidence="1 5" id="KW-0378">Hydrolase</keyword>
<dbReference type="Proteomes" id="UP001059295">
    <property type="component" value="Chromosome"/>
</dbReference>
<gene>
    <name evidence="5" type="ORF">NQ491_02075</name>
</gene>
<keyword evidence="2 5" id="KW-0326">Glycosidase</keyword>
<keyword evidence="6" id="KW-1185">Reference proteome</keyword>
<name>A0ABY5V2R3_9BACT</name>
<dbReference type="GeneID" id="82890483"/>
<dbReference type="InterPro" id="IPR013529">
    <property type="entry name" value="Glyco_hydro_42_N"/>
</dbReference>
<feature type="chain" id="PRO_5046722131" evidence="3">
    <location>
        <begin position="24"/>
        <end position="405"/>
    </location>
</feature>
<dbReference type="Pfam" id="PF02449">
    <property type="entry name" value="Glyco_hydro_42"/>
    <property type="match status" value="1"/>
</dbReference>
<accession>A0ABY5V2R3</accession>
<sequence length="405" mass="45671">MSVKRKVWIGCMACMIGCFPVSAQPRIEPADLPILAWHGIPAHEATVERFEELRDAGFTLNFRSFPSADAVAKGLDAAEKAGVKLIIGCPELEKEPEKTVRRFMNHSALAGYFLRDEPRSNEFAELGEWARRIQAVDNEHFCYLNLFPTGPKEHLDQLGVKSYREYVSRFDEQVPLPFLTFDHYPITRDGLKAEWYENLEEFSDEARKAGKPFWAFALATSHGPYPVPTPAMLRLQVYSDLAYGAQGIQYFTYWTPQGDSFWDYRFGPIGLDGKRTVAYDRVRAMNQELKALSGIFVGAKVISVRHTGDRIPRGTKRLTALPAPVKVLETEGTGAVVSLLENKGGLYLLIVNRDYERPMRLTFYADESVGRVLKDGSVVPAQAYTGVLEVDPGDAMIYTWTKKRK</sequence>
<evidence type="ECO:0000256" key="2">
    <source>
        <dbReference type="ARBA" id="ARBA00023295"/>
    </source>
</evidence>
<evidence type="ECO:0000256" key="3">
    <source>
        <dbReference type="SAM" id="SignalP"/>
    </source>
</evidence>
<dbReference type="SUPFAM" id="SSF51445">
    <property type="entry name" value="(Trans)glycosidases"/>
    <property type="match status" value="1"/>
</dbReference>
<organism evidence="5 6">
    <name type="scientific">Alistipes ihumii AP11</name>
    <dbReference type="NCBI Taxonomy" id="1211813"/>
    <lineage>
        <taxon>Bacteria</taxon>
        <taxon>Pseudomonadati</taxon>
        <taxon>Bacteroidota</taxon>
        <taxon>Bacteroidia</taxon>
        <taxon>Bacteroidales</taxon>
        <taxon>Rikenellaceae</taxon>
        <taxon>Alistipes</taxon>
    </lineage>
</organism>
<evidence type="ECO:0000256" key="1">
    <source>
        <dbReference type="ARBA" id="ARBA00022801"/>
    </source>
</evidence>
<dbReference type="RefSeq" id="WP_034282602.1">
    <property type="nucleotide sequence ID" value="NZ_CAPH01000006.1"/>
</dbReference>
<evidence type="ECO:0000313" key="6">
    <source>
        <dbReference type="Proteomes" id="UP001059295"/>
    </source>
</evidence>
<proteinExistence type="predicted"/>
<reference evidence="5" key="1">
    <citation type="journal article" date="2022" name="Cell">
        <title>Design, construction, and in vivo augmentation of a complex gut microbiome.</title>
        <authorList>
            <person name="Cheng A.G."/>
            <person name="Ho P.Y."/>
            <person name="Aranda-Diaz A."/>
            <person name="Jain S."/>
            <person name="Yu F.B."/>
            <person name="Meng X."/>
            <person name="Wang M."/>
            <person name="Iakiviak M."/>
            <person name="Nagashima K."/>
            <person name="Zhao A."/>
            <person name="Murugkar P."/>
            <person name="Patil A."/>
            <person name="Atabakhsh K."/>
            <person name="Weakley A."/>
            <person name="Yan J."/>
            <person name="Brumbaugh A.R."/>
            <person name="Higginbottom S."/>
            <person name="Dimas A."/>
            <person name="Shiver A.L."/>
            <person name="Deutschbauer A."/>
            <person name="Neff N."/>
            <person name="Sonnenburg J.L."/>
            <person name="Huang K.C."/>
            <person name="Fischbach M.A."/>
        </authorList>
    </citation>
    <scope>NUCLEOTIDE SEQUENCE</scope>
    <source>
        <strain evidence="5">AP11</strain>
    </source>
</reference>
<dbReference type="Gene3D" id="3.20.20.80">
    <property type="entry name" value="Glycosidases"/>
    <property type="match status" value="1"/>
</dbReference>
<keyword evidence="3" id="KW-0732">Signal</keyword>
<protein>
    <submittedName>
        <fullName evidence="5">Beta-galactosidase</fullName>
        <ecNumber evidence="5">3.2.1.23</ecNumber>
    </submittedName>
</protein>